<dbReference type="Proteomes" id="UP001180825">
    <property type="component" value="Unassembled WGS sequence"/>
</dbReference>
<organism evidence="1 2">
    <name type="scientific">Roseateles asaccharophilus</name>
    <dbReference type="NCBI Taxonomy" id="582607"/>
    <lineage>
        <taxon>Bacteria</taxon>
        <taxon>Pseudomonadati</taxon>
        <taxon>Pseudomonadota</taxon>
        <taxon>Betaproteobacteria</taxon>
        <taxon>Burkholderiales</taxon>
        <taxon>Sphaerotilaceae</taxon>
        <taxon>Roseateles</taxon>
    </lineage>
</organism>
<dbReference type="InterPro" id="IPR043773">
    <property type="entry name" value="JetA"/>
</dbReference>
<protein>
    <submittedName>
        <fullName evidence="1">Uncharacterized protein</fullName>
    </submittedName>
</protein>
<gene>
    <name evidence="1" type="ORF">J2X21_003486</name>
</gene>
<evidence type="ECO:0000313" key="1">
    <source>
        <dbReference type="EMBL" id="MDR7334330.1"/>
    </source>
</evidence>
<dbReference type="RefSeq" id="WP_310330678.1">
    <property type="nucleotide sequence ID" value="NZ_JAVDXV010000007.1"/>
</dbReference>
<keyword evidence="2" id="KW-1185">Reference proteome</keyword>
<sequence>MNIFDRLPLGLFGPLTGRNGRRMWDLIGRLAQQFFGPDCIPTYAEGYLHEQITKEIERFLLDAQWEDEERGEILTTPLNIQANNLQERLVTTGWLIEDRVGARVFVSMRPVVARFFEAVHQFVEDGPPLIGGNVQLVFNQLRSVVESPREQAQGFISAAQLCVRLINSLSATTLRARDLIKELLRENETPAFVKRFFGEHISELYVRDFKNLRTENHPLRLRGEILDMVSQVTTDPVARAELLAGYATIAKSSELPEQMLDRDIRRFERLIDVEQFIDRMDQVMEQAGRIAASHLEYRLKATDRIESTIEDTVRSLQRAETLGIDAEGSLFAPAGLVSEGRLRLPAPAPVKQVRQPMRKREMTLQERAAQLLRREMTQHRDSSPKVLQAYVASHLKPGETLHAQSLPVSKVEDAVAFLALVHIGSIARHSPRAIQQNPLLRRIDFEVELLPFPARVQTPLFDAPDFVIRRKGSHAA</sequence>
<evidence type="ECO:0000313" key="2">
    <source>
        <dbReference type="Proteomes" id="UP001180825"/>
    </source>
</evidence>
<name>A0ABU2AB38_9BURK</name>
<accession>A0ABU2AB38</accession>
<dbReference type="Pfam" id="PF18982">
    <property type="entry name" value="JetA"/>
    <property type="match status" value="1"/>
</dbReference>
<dbReference type="EMBL" id="JAVDXV010000007">
    <property type="protein sequence ID" value="MDR7334330.1"/>
    <property type="molecule type" value="Genomic_DNA"/>
</dbReference>
<proteinExistence type="predicted"/>
<comment type="caution">
    <text evidence="1">The sequence shown here is derived from an EMBL/GenBank/DDBJ whole genome shotgun (WGS) entry which is preliminary data.</text>
</comment>
<reference evidence="1 2" key="1">
    <citation type="submission" date="2023-07" db="EMBL/GenBank/DDBJ databases">
        <title>Sorghum-associated microbial communities from plants grown in Nebraska, USA.</title>
        <authorList>
            <person name="Schachtman D."/>
        </authorList>
    </citation>
    <scope>NUCLEOTIDE SEQUENCE [LARGE SCALE GENOMIC DNA]</scope>
    <source>
        <strain evidence="1 2">BE316</strain>
    </source>
</reference>